<comment type="caution">
    <text evidence="1">The sequence shown here is derived from an EMBL/GenBank/DDBJ whole genome shotgun (WGS) entry which is preliminary data.</text>
</comment>
<dbReference type="RefSeq" id="WP_192279124.1">
    <property type="nucleotide sequence ID" value="NZ_JACZDF010000003.1"/>
</dbReference>
<proteinExistence type="predicted"/>
<dbReference type="Proteomes" id="UP000642107">
    <property type="component" value="Unassembled WGS sequence"/>
</dbReference>
<protein>
    <submittedName>
        <fullName evidence="1">Iron-containing redox enzyme family protein</fullName>
    </submittedName>
</protein>
<evidence type="ECO:0000313" key="1">
    <source>
        <dbReference type="EMBL" id="MBD9699226.1"/>
    </source>
</evidence>
<reference evidence="1 2" key="1">
    <citation type="submission" date="2020-09" db="EMBL/GenBank/DDBJ databases">
        <title>Flavimobilis rhizosphaerae sp. nov., isolated from rhizosphere soil of Spartina alterniflora.</title>
        <authorList>
            <person name="Hanqin C."/>
        </authorList>
    </citation>
    <scope>NUCLEOTIDE SEQUENCE [LARGE SCALE GENOMIC DNA]</scope>
    <source>
        <strain evidence="1 2">GY 10621</strain>
    </source>
</reference>
<dbReference type="EMBL" id="JACZDF010000003">
    <property type="protein sequence ID" value="MBD9699226.1"/>
    <property type="molecule type" value="Genomic_DNA"/>
</dbReference>
<keyword evidence="2" id="KW-1185">Reference proteome</keyword>
<gene>
    <name evidence="1" type="ORF">IGS67_06935</name>
</gene>
<organism evidence="1 2">
    <name type="scientific">Flavimobilis rhizosphaerae</name>
    <dbReference type="NCBI Taxonomy" id="2775421"/>
    <lineage>
        <taxon>Bacteria</taxon>
        <taxon>Bacillati</taxon>
        <taxon>Actinomycetota</taxon>
        <taxon>Actinomycetes</taxon>
        <taxon>Micrococcales</taxon>
        <taxon>Jonesiaceae</taxon>
        <taxon>Flavimobilis</taxon>
    </lineage>
</organism>
<accession>A0ABR9DQ36</accession>
<sequence length="351" mass="37152">MSSATLSIQRPAAGSRLPLPAARGPLSEQVLGTLAAGGPGTAVLPSAAGIDPTSDLVADEDVQLTLFCLQELHYRGLEDVDDAWEWDVSAIALRRDLEDAFEAHLRGRVTVPDVVATTADDVARVLFGMTASSGGPSLARFVARKASLAQLREVLVHKSVYQLKEADPHTWAIPRLTGRAKAAAVEIQADEYGGGHLASMHSELFRRTLRALDLDDHYGAYVDAVPAVTLATSTFMSLAGLNRRLRGAITGHLAAFEMTSSIPSRQYADGMRRLGLGEDATGYFDEHVEADAVHEQIAGRDLAGGLVEAEPHLLGDVLFGAGACLLLDDLAAARHLAAFDAGTSSLREVAA</sequence>
<evidence type="ECO:0000313" key="2">
    <source>
        <dbReference type="Proteomes" id="UP000642107"/>
    </source>
</evidence>
<name>A0ABR9DQ36_9MICO</name>
<dbReference type="Gene3D" id="1.20.910.10">
    <property type="entry name" value="Heme oxygenase-like"/>
    <property type="match status" value="1"/>
</dbReference>
<dbReference type="Pfam" id="PF14518">
    <property type="entry name" value="Haem_oxygenas_2"/>
    <property type="match status" value="1"/>
</dbReference>
<dbReference type="InterPro" id="IPR016084">
    <property type="entry name" value="Haem_Oase-like_multi-hlx"/>
</dbReference>
<dbReference type="SUPFAM" id="SSF48613">
    <property type="entry name" value="Heme oxygenase-like"/>
    <property type="match status" value="1"/>
</dbReference>
<dbReference type="SMART" id="SM01236">
    <property type="entry name" value="Haem_oxygenase_2"/>
    <property type="match status" value="1"/>
</dbReference>